<name>A0A8J8NSJ4_HALGN</name>
<dbReference type="PRINTS" id="PR00405">
    <property type="entry name" value="REVINTRACTNG"/>
</dbReference>
<dbReference type="PROSITE" id="PS50115">
    <property type="entry name" value="ARFGAP"/>
    <property type="match status" value="1"/>
</dbReference>
<reference evidence="7" key="1">
    <citation type="submission" date="2019-06" db="EMBL/GenBank/DDBJ databases">
        <authorList>
            <person name="Zheng W."/>
        </authorList>
    </citation>
    <scope>NUCLEOTIDE SEQUENCE</scope>
    <source>
        <strain evidence="7">QDHG01</strain>
    </source>
</reference>
<dbReference type="SUPFAM" id="SSF57863">
    <property type="entry name" value="ArfGap/RecO-like zinc finger"/>
    <property type="match status" value="1"/>
</dbReference>
<organism evidence="7 8">
    <name type="scientific">Halteria grandinella</name>
    <dbReference type="NCBI Taxonomy" id="5974"/>
    <lineage>
        <taxon>Eukaryota</taxon>
        <taxon>Sar</taxon>
        <taxon>Alveolata</taxon>
        <taxon>Ciliophora</taxon>
        <taxon>Intramacronucleata</taxon>
        <taxon>Spirotrichea</taxon>
        <taxon>Stichotrichia</taxon>
        <taxon>Sporadotrichida</taxon>
        <taxon>Halteriidae</taxon>
        <taxon>Halteria</taxon>
    </lineage>
</organism>
<gene>
    <name evidence="7" type="ORF">FGO68_gene2901</name>
</gene>
<evidence type="ECO:0000256" key="2">
    <source>
        <dbReference type="ARBA" id="ARBA00022723"/>
    </source>
</evidence>
<comment type="caution">
    <text evidence="7">The sequence shown here is derived from an EMBL/GenBank/DDBJ whole genome shotgun (WGS) entry which is preliminary data.</text>
</comment>
<evidence type="ECO:0000256" key="3">
    <source>
        <dbReference type="ARBA" id="ARBA00022771"/>
    </source>
</evidence>
<keyword evidence="1" id="KW-0343">GTPase activation</keyword>
<keyword evidence="3 5" id="KW-0863">Zinc-finger</keyword>
<dbReference type="SMART" id="SM00105">
    <property type="entry name" value="ArfGap"/>
    <property type="match status" value="1"/>
</dbReference>
<keyword evidence="8" id="KW-1185">Reference proteome</keyword>
<proteinExistence type="predicted"/>
<evidence type="ECO:0000313" key="8">
    <source>
        <dbReference type="Proteomes" id="UP000785679"/>
    </source>
</evidence>
<sequence length="197" mass="22189">METTSSATLVDLRLEQPPQVTKFLQELIQQDTYNKFCIDCNRLESTHANITYGTFVCQECANLHYMFGMDKSYIKPLFGEPWDNYQLKIVQLGGNKRLWDFLKQYNGLEQKPVAAKYKHAAASFYRKKISAEALGHVYDGKEPPKNAEEFLDRGVEGAKVAAKTAGEGLSKVGSAISEKFKESGISDKFKGLFAKKQ</sequence>
<evidence type="ECO:0000256" key="4">
    <source>
        <dbReference type="ARBA" id="ARBA00022833"/>
    </source>
</evidence>
<dbReference type="InterPro" id="IPR038508">
    <property type="entry name" value="ArfGAP_dom_sf"/>
</dbReference>
<protein>
    <recommendedName>
        <fullName evidence="6">Arf-GAP domain-containing protein</fullName>
    </recommendedName>
</protein>
<dbReference type="PANTHER" id="PTHR45686:SF4">
    <property type="entry name" value="ADP-RIBOSYLATION FACTOR GTPASE ACTIVATING PROTEIN 3, ISOFORM H"/>
    <property type="match status" value="1"/>
</dbReference>
<dbReference type="Pfam" id="PF01412">
    <property type="entry name" value="ArfGap"/>
    <property type="match status" value="1"/>
</dbReference>
<evidence type="ECO:0000256" key="5">
    <source>
        <dbReference type="PROSITE-ProRule" id="PRU00288"/>
    </source>
</evidence>
<keyword evidence="4" id="KW-0862">Zinc</keyword>
<evidence type="ECO:0000256" key="1">
    <source>
        <dbReference type="ARBA" id="ARBA00022468"/>
    </source>
</evidence>
<dbReference type="InterPro" id="IPR037278">
    <property type="entry name" value="ARFGAP/RecO"/>
</dbReference>
<dbReference type="Proteomes" id="UP000785679">
    <property type="component" value="Unassembled WGS sequence"/>
</dbReference>
<accession>A0A8J8NSJ4</accession>
<dbReference type="Gene3D" id="1.10.220.150">
    <property type="entry name" value="Arf GTPase activating protein"/>
    <property type="match status" value="1"/>
</dbReference>
<dbReference type="EMBL" id="RRYP01008933">
    <property type="protein sequence ID" value="TNV79420.1"/>
    <property type="molecule type" value="Genomic_DNA"/>
</dbReference>
<dbReference type="GO" id="GO:0000139">
    <property type="term" value="C:Golgi membrane"/>
    <property type="evidence" value="ECO:0007669"/>
    <property type="project" value="GOC"/>
</dbReference>
<keyword evidence="2" id="KW-0479">Metal-binding</keyword>
<dbReference type="GO" id="GO:0005096">
    <property type="term" value="F:GTPase activator activity"/>
    <property type="evidence" value="ECO:0007669"/>
    <property type="project" value="UniProtKB-KW"/>
</dbReference>
<dbReference type="PANTHER" id="PTHR45686">
    <property type="entry name" value="ADP-RIBOSYLATION FACTOR GTPASE ACTIVATING PROTEIN 3, ISOFORM H-RELATED"/>
    <property type="match status" value="1"/>
</dbReference>
<dbReference type="AlphaFoldDB" id="A0A8J8NSJ4"/>
<dbReference type="GO" id="GO:0048205">
    <property type="term" value="P:COPI coating of Golgi vesicle"/>
    <property type="evidence" value="ECO:0007669"/>
    <property type="project" value="TreeGrafter"/>
</dbReference>
<feature type="domain" description="Arf-GAP" evidence="6">
    <location>
        <begin position="21"/>
        <end position="128"/>
    </location>
</feature>
<dbReference type="OrthoDB" id="983479at2759"/>
<dbReference type="GO" id="GO:0008270">
    <property type="term" value="F:zinc ion binding"/>
    <property type="evidence" value="ECO:0007669"/>
    <property type="project" value="UniProtKB-KW"/>
</dbReference>
<evidence type="ECO:0000259" key="6">
    <source>
        <dbReference type="PROSITE" id="PS50115"/>
    </source>
</evidence>
<dbReference type="InterPro" id="IPR001164">
    <property type="entry name" value="ArfGAP_dom"/>
</dbReference>
<evidence type="ECO:0000313" key="7">
    <source>
        <dbReference type="EMBL" id="TNV79420.1"/>
    </source>
</evidence>